<dbReference type="CDD" id="cd02022">
    <property type="entry name" value="DPCK"/>
    <property type="match status" value="1"/>
</dbReference>
<evidence type="ECO:0000256" key="4">
    <source>
        <dbReference type="NCBIfam" id="TIGR00152"/>
    </source>
</evidence>
<feature type="binding site" evidence="3">
    <location>
        <begin position="17"/>
        <end position="22"/>
    </location>
    <ligand>
        <name>ATP</name>
        <dbReference type="ChEBI" id="CHEBI:30616"/>
    </ligand>
</feature>
<comment type="pathway">
    <text evidence="3">Cofactor biosynthesis; coenzyme A biosynthesis; CoA from (R)-pantothenate: step 5/5.</text>
</comment>
<dbReference type="STRING" id="1195236.CTER_3029"/>
<organism evidence="5 6">
    <name type="scientific">Ruminiclostridium cellobioparum subsp. termitidis CT1112</name>
    <dbReference type="NCBI Taxonomy" id="1195236"/>
    <lineage>
        <taxon>Bacteria</taxon>
        <taxon>Bacillati</taxon>
        <taxon>Bacillota</taxon>
        <taxon>Clostridia</taxon>
        <taxon>Eubacteriales</taxon>
        <taxon>Oscillospiraceae</taxon>
        <taxon>Ruminiclostridium</taxon>
    </lineage>
</organism>
<dbReference type="InterPro" id="IPR001977">
    <property type="entry name" value="Depp_CoAkinase"/>
</dbReference>
<dbReference type="AlphaFoldDB" id="S0FHF1"/>
<dbReference type="RefSeq" id="WP_004626902.1">
    <property type="nucleotide sequence ID" value="NZ_AORV01000042.1"/>
</dbReference>
<dbReference type="NCBIfam" id="TIGR00152">
    <property type="entry name" value="dephospho-CoA kinase"/>
    <property type="match status" value="1"/>
</dbReference>
<dbReference type="Pfam" id="PF01121">
    <property type="entry name" value="CoaE"/>
    <property type="match status" value="1"/>
</dbReference>
<dbReference type="GO" id="GO:0005737">
    <property type="term" value="C:cytoplasm"/>
    <property type="evidence" value="ECO:0007669"/>
    <property type="project" value="UniProtKB-SubCell"/>
</dbReference>
<dbReference type="PROSITE" id="PS51219">
    <property type="entry name" value="DPCK"/>
    <property type="match status" value="1"/>
</dbReference>
<comment type="catalytic activity">
    <reaction evidence="3">
        <text>3'-dephospho-CoA + ATP = ADP + CoA + H(+)</text>
        <dbReference type="Rhea" id="RHEA:18245"/>
        <dbReference type="ChEBI" id="CHEBI:15378"/>
        <dbReference type="ChEBI" id="CHEBI:30616"/>
        <dbReference type="ChEBI" id="CHEBI:57287"/>
        <dbReference type="ChEBI" id="CHEBI:57328"/>
        <dbReference type="ChEBI" id="CHEBI:456216"/>
        <dbReference type="EC" id="2.7.1.24"/>
    </reaction>
</comment>
<proteinExistence type="inferred from homology"/>
<dbReference type="EMBL" id="AORV01000042">
    <property type="protein sequence ID" value="EMS71170.1"/>
    <property type="molecule type" value="Genomic_DNA"/>
</dbReference>
<accession>S0FHF1</accession>
<gene>
    <name evidence="3" type="primary">coaE</name>
    <name evidence="5" type="ORF">CTER_3029</name>
</gene>
<dbReference type="EC" id="2.7.1.24" evidence="3 4"/>
<evidence type="ECO:0000313" key="6">
    <source>
        <dbReference type="Proteomes" id="UP000014155"/>
    </source>
</evidence>
<keyword evidence="3" id="KW-0963">Cytoplasm</keyword>
<dbReference type="Proteomes" id="UP000014155">
    <property type="component" value="Unassembled WGS sequence"/>
</dbReference>
<protein>
    <recommendedName>
        <fullName evidence="3 4">Dephospho-CoA kinase</fullName>
        <ecNumber evidence="3 4">2.7.1.24</ecNumber>
    </recommendedName>
    <alternativeName>
        <fullName evidence="3">Dephosphocoenzyme A kinase</fullName>
    </alternativeName>
</protein>
<dbReference type="UniPathway" id="UPA00241">
    <property type="reaction ID" value="UER00356"/>
</dbReference>
<evidence type="ECO:0000256" key="3">
    <source>
        <dbReference type="HAMAP-Rule" id="MF_00376"/>
    </source>
</evidence>
<dbReference type="PANTHER" id="PTHR10695">
    <property type="entry name" value="DEPHOSPHO-COA KINASE-RELATED"/>
    <property type="match status" value="1"/>
</dbReference>
<evidence type="ECO:0000256" key="1">
    <source>
        <dbReference type="ARBA" id="ARBA00022741"/>
    </source>
</evidence>
<dbReference type="eggNOG" id="COG0237">
    <property type="taxonomic scope" value="Bacteria"/>
</dbReference>
<reference evidence="5 6" key="1">
    <citation type="journal article" date="2013" name="Genome Announc.">
        <title>Draft Genome Sequence of the Cellulolytic, Mesophilic, Anaerobic Bacterium Clostridium termitidis Strain CT1112 (DSM 5398).</title>
        <authorList>
            <person name="Lal S."/>
            <person name="Ramachandran U."/>
            <person name="Zhang X."/>
            <person name="Munir R."/>
            <person name="Sparling R."/>
            <person name="Levin D.B."/>
        </authorList>
    </citation>
    <scope>NUCLEOTIDE SEQUENCE [LARGE SCALE GENOMIC DNA]</scope>
    <source>
        <strain evidence="5 6">CT1112</strain>
    </source>
</reference>
<dbReference type="GO" id="GO:0004140">
    <property type="term" value="F:dephospho-CoA kinase activity"/>
    <property type="evidence" value="ECO:0007669"/>
    <property type="project" value="UniProtKB-UniRule"/>
</dbReference>
<dbReference type="GO" id="GO:0015937">
    <property type="term" value="P:coenzyme A biosynthetic process"/>
    <property type="evidence" value="ECO:0007669"/>
    <property type="project" value="UniProtKB-UniRule"/>
</dbReference>
<keyword evidence="3" id="KW-0173">Coenzyme A biosynthesis</keyword>
<evidence type="ECO:0000256" key="2">
    <source>
        <dbReference type="ARBA" id="ARBA00022840"/>
    </source>
</evidence>
<comment type="similarity">
    <text evidence="3">Belongs to the CoaE family.</text>
</comment>
<name>S0FHF1_RUMCE</name>
<dbReference type="PANTHER" id="PTHR10695:SF46">
    <property type="entry name" value="BIFUNCTIONAL COENZYME A SYNTHASE-RELATED"/>
    <property type="match status" value="1"/>
</dbReference>
<dbReference type="SUPFAM" id="SSF52540">
    <property type="entry name" value="P-loop containing nucleoside triphosphate hydrolases"/>
    <property type="match status" value="1"/>
</dbReference>
<comment type="subcellular location">
    <subcellularLocation>
        <location evidence="3">Cytoplasm</location>
    </subcellularLocation>
</comment>
<dbReference type="HAMAP" id="MF_00376">
    <property type="entry name" value="Dephospho_CoA_kinase"/>
    <property type="match status" value="1"/>
</dbReference>
<evidence type="ECO:0000313" key="5">
    <source>
        <dbReference type="EMBL" id="EMS71170.1"/>
    </source>
</evidence>
<dbReference type="PATRIC" id="fig|1195236.3.peg.3254"/>
<dbReference type="InterPro" id="IPR027417">
    <property type="entry name" value="P-loop_NTPase"/>
</dbReference>
<keyword evidence="3 5" id="KW-0808">Transferase</keyword>
<comment type="caution">
    <text evidence="5">The sequence shown here is derived from an EMBL/GenBank/DDBJ whole genome shotgun (WGS) entry which is preliminary data.</text>
</comment>
<dbReference type="Gene3D" id="3.40.50.300">
    <property type="entry name" value="P-loop containing nucleotide triphosphate hydrolases"/>
    <property type="match status" value="1"/>
</dbReference>
<comment type="function">
    <text evidence="3">Catalyzes the phosphorylation of the 3'-hydroxyl group of dephosphocoenzyme A to form coenzyme A.</text>
</comment>
<keyword evidence="3 5" id="KW-0418">Kinase</keyword>
<keyword evidence="2 3" id="KW-0067">ATP-binding</keyword>
<dbReference type="GO" id="GO:0005524">
    <property type="term" value="F:ATP binding"/>
    <property type="evidence" value="ECO:0007669"/>
    <property type="project" value="UniProtKB-UniRule"/>
</dbReference>
<sequence>MKQNSGSVVLGVTGGIGSGKSTVSRILEEFGAVVIDADKISRDVVMPGEKALEELSEVFGRDILDARGQLERKKLANIVFNDNEKLQKLNGILHKYVAERINDNVKEQQIKRTKIIVIDAPIPIKNGFLDLCHRVWTITANRELRIRRIMERSGMSRDEAVSRINSQLDEQEYIKIADTVIYNNYDYSHLKEDVKSQLTGLLG</sequence>
<keyword evidence="1 3" id="KW-0547">Nucleotide-binding</keyword>
<keyword evidence="6" id="KW-1185">Reference proteome</keyword>